<reference evidence="2" key="2">
    <citation type="submission" date="2024-07" db="EMBL/GenBank/DDBJ databases">
        <title>Streptomyces haneummycinica sp. nov., a new antibiotic-producing actinobacterium isolated from marine sediment.</title>
        <authorList>
            <person name="Uemura M."/>
            <person name="Hamada M."/>
            <person name="Hirano S."/>
            <person name="Kobayashi K."/>
            <person name="Ohshiro T."/>
            <person name="Kobayashi T."/>
            <person name="Terahara T."/>
        </authorList>
    </citation>
    <scope>NUCLEOTIDE SEQUENCE</scope>
    <source>
        <strain evidence="2">KM77-8</strain>
    </source>
</reference>
<dbReference type="AlphaFoldDB" id="A0AAT9HJM4"/>
<evidence type="ECO:0000256" key="1">
    <source>
        <dbReference type="SAM" id="MobiDB-lite"/>
    </source>
</evidence>
<dbReference type="EMBL" id="AP035768">
    <property type="protein sequence ID" value="BFO17458.1"/>
    <property type="molecule type" value="Genomic_DNA"/>
</dbReference>
<accession>A0AAT9HJM4</accession>
<evidence type="ECO:0000313" key="2">
    <source>
        <dbReference type="EMBL" id="BFO17458.1"/>
    </source>
</evidence>
<name>A0AAT9HJM4_9ACTN</name>
<reference evidence="2" key="1">
    <citation type="submission" date="2024-06" db="EMBL/GenBank/DDBJ databases">
        <authorList>
            <consortium name="consrtm"/>
            <person name="Uemura M."/>
            <person name="Terahara T."/>
        </authorList>
    </citation>
    <scope>NUCLEOTIDE SEQUENCE</scope>
    <source>
        <strain evidence="2">KM77-8</strain>
    </source>
</reference>
<gene>
    <name evidence="2" type="ORF">SHKM778_38460</name>
</gene>
<organism evidence="2">
    <name type="scientific">Streptomyces haneummycinicus</name>
    <dbReference type="NCBI Taxonomy" id="3074435"/>
    <lineage>
        <taxon>Bacteria</taxon>
        <taxon>Bacillati</taxon>
        <taxon>Actinomycetota</taxon>
        <taxon>Actinomycetes</taxon>
        <taxon>Kitasatosporales</taxon>
        <taxon>Streptomycetaceae</taxon>
        <taxon>Streptomyces</taxon>
    </lineage>
</organism>
<protein>
    <submittedName>
        <fullName evidence="2">Uncharacterized protein</fullName>
    </submittedName>
</protein>
<proteinExistence type="predicted"/>
<feature type="compositionally biased region" description="Low complexity" evidence="1">
    <location>
        <begin position="23"/>
        <end position="39"/>
    </location>
</feature>
<feature type="region of interest" description="Disordered" evidence="1">
    <location>
        <begin position="1"/>
        <end position="88"/>
    </location>
</feature>
<sequence length="116" mass="12251">MTDAAAAAGQTVAFPHPGEPFEPTAAVPASPGGAPDAPGRTPLDLRRQAEATPPPRRTSTWPVTADAGRGNRPTEVNRPPRGPETGVRWASRRVTIMPACRGFRHVSRLTTPLGEL</sequence>